<dbReference type="EMBL" id="WOCE01000023">
    <property type="protein sequence ID" value="KAE9587540.1"/>
    <property type="molecule type" value="Genomic_DNA"/>
</dbReference>
<keyword evidence="1" id="KW-0472">Membrane</keyword>
<keyword evidence="1" id="KW-0812">Transmembrane</keyword>
<dbReference type="Proteomes" id="UP000447434">
    <property type="component" value="Chromosome 23"/>
</dbReference>
<dbReference type="AlphaFoldDB" id="A0A6A4NDL8"/>
<feature type="transmembrane region" description="Helical" evidence="1">
    <location>
        <begin position="59"/>
        <end position="83"/>
    </location>
</feature>
<sequence>MFQKKMRFMRWLVIHDSLPINVLRFICKLVSSTVCCWCNGFDEDLLHTLRDISNTILSWLYLSFNLLIPFHGVTSLLSTSWYVTLNSPMADGPC</sequence>
<comment type="caution">
    <text evidence="2">The sequence shown here is derived from an EMBL/GenBank/DDBJ whole genome shotgun (WGS) entry which is preliminary data.</text>
</comment>
<keyword evidence="1" id="KW-1133">Transmembrane helix</keyword>
<protein>
    <recommendedName>
        <fullName evidence="4">Reverse transcriptase zinc-binding domain-containing protein</fullName>
    </recommendedName>
</protein>
<keyword evidence="3" id="KW-1185">Reference proteome</keyword>
<evidence type="ECO:0000256" key="1">
    <source>
        <dbReference type="SAM" id="Phobius"/>
    </source>
</evidence>
<reference evidence="3" key="1">
    <citation type="journal article" date="2020" name="Nat. Commun.">
        <title>Genome sequence of the cluster root forming white lupin.</title>
        <authorList>
            <person name="Hufnagel B."/>
            <person name="Marques A."/>
            <person name="Soriano A."/>
            <person name="Marques L."/>
            <person name="Divol F."/>
            <person name="Doumas P."/>
            <person name="Sallet E."/>
            <person name="Mancinotti D."/>
            <person name="Carrere S."/>
            <person name="Marande W."/>
            <person name="Arribat S."/>
            <person name="Keller J."/>
            <person name="Huneau C."/>
            <person name="Blein T."/>
            <person name="Aime D."/>
            <person name="Laguerre M."/>
            <person name="Taylor J."/>
            <person name="Schubert V."/>
            <person name="Nelson M."/>
            <person name="Geu-Flores F."/>
            <person name="Crespi M."/>
            <person name="Gallardo-Guerrero K."/>
            <person name="Delaux P.-M."/>
            <person name="Salse J."/>
            <person name="Berges H."/>
            <person name="Guyot R."/>
            <person name="Gouzy J."/>
            <person name="Peret B."/>
        </authorList>
    </citation>
    <scope>NUCLEOTIDE SEQUENCE [LARGE SCALE GENOMIC DNA]</scope>
    <source>
        <strain evidence="3">cv. Amiga</strain>
    </source>
</reference>
<dbReference type="OrthoDB" id="1431012at2759"/>
<name>A0A6A4NDL8_LUPAL</name>
<evidence type="ECO:0000313" key="3">
    <source>
        <dbReference type="Proteomes" id="UP000447434"/>
    </source>
</evidence>
<proteinExistence type="predicted"/>
<evidence type="ECO:0008006" key="4">
    <source>
        <dbReference type="Google" id="ProtNLM"/>
    </source>
</evidence>
<accession>A0A6A4NDL8</accession>
<organism evidence="2 3">
    <name type="scientific">Lupinus albus</name>
    <name type="common">White lupine</name>
    <name type="synonym">Lupinus termis</name>
    <dbReference type="NCBI Taxonomy" id="3870"/>
    <lineage>
        <taxon>Eukaryota</taxon>
        <taxon>Viridiplantae</taxon>
        <taxon>Streptophyta</taxon>
        <taxon>Embryophyta</taxon>
        <taxon>Tracheophyta</taxon>
        <taxon>Spermatophyta</taxon>
        <taxon>Magnoliopsida</taxon>
        <taxon>eudicotyledons</taxon>
        <taxon>Gunneridae</taxon>
        <taxon>Pentapetalae</taxon>
        <taxon>rosids</taxon>
        <taxon>fabids</taxon>
        <taxon>Fabales</taxon>
        <taxon>Fabaceae</taxon>
        <taxon>Papilionoideae</taxon>
        <taxon>50 kb inversion clade</taxon>
        <taxon>genistoids sensu lato</taxon>
        <taxon>core genistoids</taxon>
        <taxon>Genisteae</taxon>
        <taxon>Lupinus</taxon>
    </lineage>
</organism>
<gene>
    <name evidence="2" type="ORF">Lalb_Chr23g0274841</name>
</gene>
<evidence type="ECO:0000313" key="2">
    <source>
        <dbReference type="EMBL" id="KAE9587540.1"/>
    </source>
</evidence>